<feature type="non-terminal residue" evidence="2">
    <location>
        <position position="1"/>
    </location>
</feature>
<dbReference type="Proteomes" id="UP001596328">
    <property type="component" value="Unassembled WGS sequence"/>
</dbReference>
<organism evidence="2 3">
    <name type="scientific">Halobium palmae</name>
    <dbReference type="NCBI Taxonomy" id="1776492"/>
    <lineage>
        <taxon>Archaea</taxon>
        <taxon>Methanobacteriati</taxon>
        <taxon>Methanobacteriota</taxon>
        <taxon>Stenosarchaea group</taxon>
        <taxon>Halobacteria</taxon>
        <taxon>Halobacteriales</taxon>
        <taxon>Haloferacaceae</taxon>
        <taxon>Halobium</taxon>
    </lineage>
</organism>
<dbReference type="EMBL" id="JBHSWU010000882">
    <property type="protein sequence ID" value="MFC6726088.1"/>
    <property type="molecule type" value="Genomic_DNA"/>
</dbReference>
<dbReference type="InterPro" id="IPR043749">
    <property type="entry name" value="DUF5694"/>
</dbReference>
<proteinExistence type="predicted"/>
<protein>
    <submittedName>
        <fullName evidence="2">DUF5694 domain-containing protein</fullName>
    </submittedName>
</protein>
<name>A0ABD5S4V2_9EURY</name>
<reference evidence="2 3" key="1">
    <citation type="journal article" date="2019" name="Int. J. Syst. Evol. Microbiol.">
        <title>The Global Catalogue of Microorganisms (GCM) 10K type strain sequencing project: providing services to taxonomists for standard genome sequencing and annotation.</title>
        <authorList>
            <consortium name="The Broad Institute Genomics Platform"/>
            <consortium name="The Broad Institute Genome Sequencing Center for Infectious Disease"/>
            <person name="Wu L."/>
            <person name="Ma J."/>
        </authorList>
    </citation>
    <scope>NUCLEOTIDE SEQUENCE [LARGE SCALE GENOMIC DNA]</scope>
    <source>
        <strain evidence="2 3">NBRC 111368</strain>
    </source>
</reference>
<dbReference type="Pfam" id="PF18950">
    <property type="entry name" value="DUF5694"/>
    <property type="match status" value="1"/>
</dbReference>
<gene>
    <name evidence="2" type="ORF">ACFQE1_17300</name>
</gene>
<keyword evidence="3" id="KW-1185">Reference proteome</keyword>
<feature type="compositionally biased region" description="Basic and acidic residues" evidence="1">
    <location>
        <begin position="1"/>
        <end position="23"/>
    </location>
</feature>
<evidence type="ECO:0000256" key="1">
    <source>
        <dbReference type="SAM" id="MobiDB-lite"/>
    </source>
</evidence>
<comment type="caution">
    <text evidence="2">The sequence shown here is derived from an EMBL/GenBank/DDBJ whole genome shotgun (WGS) entry which is preliminary data.</text>
</comment>
<dbReference type="AlphaFoldDB" id="A0ABD5S4V2"/>
<accession>A0ABD5S4V2</accession>
<sequence length="145" mass="16845">DEHPDESRYEPDPFADRDVDSTRKTSVSLAHPEEMSREVDERLAASTVVEYHRWLNGGALGRANHDLMFDRGIRTDDAEQFGSPTALAYWYDRNLRMVHHVWRTMDDDDERVLFVVGNGHVRALRHLFAEAPMFHPVSPLPYLRD</sequence>
<evidence type="ECO:0000313" key="3">
    <source>
        <dbReference type="Proteomes" id="UP001596328"/>
    </source>
</evidence>
<evidence type="ECO:0000313" key="2">
    <source>
        <dbReference type="EMBL" id="MFC6726088.1"/>
    </source>
</evidence>
<feature type="region of interest" description="Disordered" evidence="1">
    <location>
        <begin position="1"/>
        <end position="35"/>
    </location>
</feature>